<dbReference type="RefSeq" id="WP_044427645.1">
    <property type="nucleotide sequence ID" value="NZ_BJYZ01000017.1"/>
</dbReference>
<reference evidence="2 3" key="1">
    <citation type="submission" date="2019-07" db="EMBL/GenBank/DDBJ databases">
        <title>Whole genome shotgun sequence of Skermanella aerolata NBRC 106429.</title>
        <authorList>
            <person name="Hosoyama A."/>
            <person name="Uohara A."/>
            <person name="Ohji S."/>
            <person name="Ichikawa N."/>
        </authorList>
    </citation>
    <scope>NUCLEOTIDE SEQUENCE [LARGE SCALE GENOMIC DNA]</scope>
    <source>
        <strain evidence="2 3">NBRC 106429</strain>
    </source>
</reference>
<dbReference type="Pfam" id="PF00561">
    <property type="entry name" value="Abhydrolase_1"/>
    <property type="match status" value="1"/>
</dbReference>
<dbReference type="SUPFAM" id="SSF53474">
    <property type="entry name" value="alpha/beta-Hydrolases"/>
    <property type="match status" value="1"/>
</dbReference>
<dbReference type="OrthoDB" id="9812774at2"/>
<dbReference type="Gene3D" id="3.40.50.1820">
    <property type="entry name" value="alpha/beta hydrolase"/>
    <property type="match status" value="1"/>
</dbReference>
<dbReference type="PRINTS" id="PR00111">
    <property type="entry name" value="ABHYDROLASE"/>
</dbReference>
<dbReference type="EMBL" id="BJYZ01000017">
    <property type="protein sequence ID" value="GEO39598.1"/>
    <property type="molecule type" value="Genomic_DNA"/>
</dbReference>
<gene>
    <name evidence="2" type="ORF">SAE02_37460</name>
</gene>
<dbReference type="AlphaFoldDB" id="A0A512DSZ2"/>
<feature type="domain" description="AB hydrolase-1" evidence="1">
    <location>
        <begin position="26"/>
        <end position="274"/>
    </location>
</feature>
<evidence type="ECO:0000313" key="3">
    <source>
        <dbReference type="Proteomes" id="UP000321523"/>
    </source>
</evidence>
<evidence type="ECO:0000259" key="1">
    <source>
        <dbReference type="Pfam" id="PF00561"/>
    </source>
</evidence>
<protein>
    <submittedName>
        <fullName evidence="2">Fluoroacetate dehalogenase</fullName>
    </submittedName>
</protein>
<comment type="caution">
    <text evidence="2">The sequence shown here is derived from an EMBL/GenBank/DDBJ whole genome shotgun (WGS) entry which is preliminary data.</text>
</comment>
<evidence type="ECO:0000313" key="2">
    <source>
        <dbReference type="EMBL" id="GEO39598.1"/>
    </source>
</evidence>
<dbReference type="Proteomes" id="UP000321523">
    <property type="component" value="Unassembled WGS sequence"/>
</dbReference>
<sequence>MFEKFASEMVALPGGDLMVATGGSGPPLLLLHGYPETHAAWHRVAPELAARFTVVIPDLPGYGDSSAPHDGDYSKRAMARTMADLMAARGFDRFAVAGHDRGGRVAYRLALDHPDRITRLAVLDMVPTLDMWEMMDADMALAVYHWLFLAQPDGLPEAVIGAGPDEYLLRTVRGWCADPDAIDPAAFEEYRRCFRKPGVIHAVCEDYRAGAGIDRKHDAADREVGRRISCPVLALWASHGTDGRPYDTLEIWRRWADDVTGREIASGHFLPEEAPGAVLATLLSFLDRQTRCMTGGEDTAGEQLM</sequence>
<dbReference type="PANTHER" id="PTHR43329">
    <property type="entry name" value="EPOXIDE HYDROLASE"/>
    <property type="match status" value="1"/>
</dbReference>
<name>A0A512DSZ2_9PROT</name>
<accession>A0A512DSZ2</accession>
<proteinExistence type="predicted"/>
<dbReference type="InterPro" id="IPR000073">
    <property type="entry name" value="AB_hydrolase_1"/>
</dbReference>
<keyword evidence="3" id="KW-1185">Reference proteome</keyword>
<organism evidence="2 3">
    <name type="scientific">Skermanella aerolata</name>
    <dbReference type="NCBI Taxonomy" id="393310"/>
    <lineage>
        <taxon>Bacteria</taxon>
        <taxon>Pseudomonadati</taxon>
        <taxon>Pseudomonadota</taxon>
        <taxon>Alphaproteobacteria</taxon>
        <taxon>Rhodospirillales</taxon>
        <taxon>Azospirillaceae</taxon>
        <taxon>Skermanella</taxon>
    </lineage>
</organism>
<dbReference type="InterPro" id="IPR029058">
    <property type="entry name" value="AB_hydrolase_fold"/>
</dbReference>